<dbReference type="PROSITE" id="PS51349">
    <property type="entry name" value="FMN_HYDROXY_ACID_DH_2"/>
    <property type="match status" value="1"/>
</dbReference>
<dbReference type="OrthoDB" id="1925334at2759"/>
<gene>
    <name evidence="8" type="ORF">TRIVIDRAFT_59698</name>
</gene>
<dbReference type="InterPro" id="IPR013785">
    <property type="entry name" value="Aldolase_TIM"/>
</dbReference>
<evidence type="ECO:0000256" key="3">
    <source>
        <dbReference type="ARBA" id="ARBA00024042"/>
    </source>
</evidence>
<feature type="binding site" evidence="5">
    <location>
        <position position="176"/>
    </location>
    <ligand>
        <name>glyoxylate</name>
        <dbReference type="ChEBI" id="CHEBI:36655"/>
    </ligand>
</feature>
<evidence type="ECO:0000313" key="8">
    <source>
        <dbReference type="EMBL" id="EHK21230.1"/>
    </source>
</evidence>
<keyword evidence="9" id="KW-1185">Reference proteome</keyword>
<dbReference type="InterPro" id="IPR012133">
    <property type="entry name" value="Alpha-hydoxy_acid_DH_FMN"/>
</dbReference>
<accession>G9MW93</accession>
<organism evidence="8 9">
    <name type="scientific">Hypocrea virens (strain Gv29-8 / FGSC 10586)</name>
    <name type="common">Gliocladium virens</name>
    <name type="synonym">Trichoderma virens</name>
    <dbReference type="NCBI Taxonomy" id="413071"/>
    <lineage>
        <taxon>Eukaryota</taxon>
        <taxon>Fungi</taxon>
        <taxon>Dikarya</taxon>
        <taxon>Ascomycota</taxon>
        <taxon>Pezizomycotina</taxon>
        <taxon>Sordariomycetes</taxon>
        <taxon>Hypocreomycetidae</taxon>
        <taxon>Hypocreales</taxon>
        <taxon>Hypocreaceae</taxon>
        <taxon>Trichoderma</taxon>
    </lineage>
</organism>
<feature type="chain" id="PRO_5003524269" description="FMN hydroxy acid dehydrogenase domain-containing protein" evidence="6">
    <location>
        <begin position="17"/>
        <end position="383"/>
    </location>
</feature>
<protein>
    <recommendedName>
        <fullName evidence="7">FMN hydroxy acid dehydrogenase domain-containing protein</fullName>
    </recommendedName>
</protein>
<keyword evidence="6" id="KW-0732">Signal</keyword>
<dbReference type="PIRSF" id="PIRSF000138">
    <property type="entry name" value="Al-hdrx_acd_dh"/>
    <property type="match status" value="1"/>
</dbReference>
<evidence type="ECO:0000256" key="2">
    <source>
        <dbReference type="ARBA" id="ARBA00023002"/>
    </source>
</evidence>
<evidence type="ECO:0000259" key="7">
    <source>
        <dbReference type="PROSITE" id="PS51349"/>
    </source>
</evidence>
<feature type="binding site" evidence="5">
    <location>
        <position position="272"/>
    </location>
    <ligand>
        <name>glyoxylate</name>
        <dbReference type="ChEBI" id="CHEBI:36655"/>
    </ligand>
</feature>
<keyword evidence="5" id="KW-0288">FMN</keyword>
<dbReference type="PANTHER" id="PTHR10578">
    <property type="entry name" value="S -2-HYDROXY-ACID OXIDASE-RELATED"/>
    <property type="match status" value="1"/>
</dbReference>
<dbReference type="Gene3D" id="3.20.20.70">
    <property type="entry name" value="Aldolase class I"/>
    <property type="match status" value="2"/>
</dbReference>
<feature type="binding site" evidence="5">
    <location>
        <position position="211"/>
    </location>
    <ligand>
        <name>glyoxylate</name>
        <dbReference type="ChEBI" id="CHEBI:36655"/>
    </ligand>
</feature>
<feature type="binding site" evidence="5">
    <location>
        <begin position="306"/>
        <end position="310"/>
    </location>
    <ligand>
        <name>FMN</name>
        <dbReference type="ChEBI" id="CHEBI:58210"/>
    </ligand>
</feature>
<dbReference type="RefSeq" id="XP_013955424.1">
    <property type="nucleotide sequence ID" value="XM_014099949.1"/>
</dbReference>
<dbReference type="SUPFAM" id="SSF51395">
    <property type="entry name" value="FMN-linked oxidoreductases"/>
    <property type="match status" value="1"/>
</dbReference>
<dbReference type="OMA" id="TYITWDY"/>
<comment type="cofactor">
    <cofactor evidence="1">
        <name>FMN</name>
        <dbReference type="ChEBI" id="CHEBI:58210"/>
    </cofactor>
</comment>
<dbReference type="EMBL" id="ABDF02000073">
    <property type="protein sequence ID" value="EHK21230.1"/>
    <property type="molecule type" value="Genomic_DNA"/>
</dbReference>
<dbReference type="eggNOG" id="KOG0538">
    <property type="taxonomic scope" value="Eukaryota"/>
</dbReference>
<evidence type="ECO:0000256" key="1">
    <source>
        <dbReference type="ARBA" id="ARBA00001917"/>
    </source>
</evidence>
<dbReference type="InterPro" id="IPR008259">
    <property type="entry name" value="FMN_hydac_DH_AS"/>
</dbReference>
<dbReference type="PROSITE" id="PS00557">
    <property type="entry name" value="FMN_HYDROXY_ACID_DH_1"/>
    <property type="match status" value="1"/>
</dbReference>
<feature type="binding site" evidence="5">
    <location>
        <position position="248"/>
    </location>
    <ligand>
        <name>FMN</name>
        <dbReference type="ChEBI" id="CHEBI:58210"/>
    </ligand>
</feature>
<evidence type="ECO:0000256" key="5">
    <source>
        <dbReference type="PIRSR" id="PIRSR000138-2"/>
    </source>
</evidence>
<dbReference type="GeneID" id="25795974"/>
<evidence type="ECO:0000256" key="6">
    <source>
        <dbReference type="SAM" id="SignalP"/>
    </source>
</evidence>
<dbReference type="InterPro" id="IPR037396">
    <property type="entry name" value="FMN_HAD"/>
</dbReference>
<dbReference type="CDD" id="cd02922">
    <property type="entry name" value="FCB2_FMN"/>
    <property type="match status" value="1"/>
</dbReference>
<dbReference type="Pfam" id="PF01070">
    <property type="entry name" value="FMN_dh"/>
    <property type="match status" value="2"/>
</dbReference>
<proteinExistence type="inferred from homology"/>
<dbReference type="InParanoid" id="G9MW93"/>
<feature type="binding site" evidence="5">
    <location>
        <begin position="122"/>
        <end position="124"/>
    </location>
    <ligand>
        <name>FMN</name>
        <dbReference type="ChEBI" id="CHEBI:58210"/>
    </ligand>
</feature>
<dbReference type="STRING" id="413071.G9MW93"/>
<keyword evidence="5" id="KW-0285">Flavoprotein</keyword>
<comment type="caution">
    <text evidence="8">The sequence shown here is derived from an EMBL/GenBank/DDBJ whole genome shotgun (WGS) entry which is preliminary data.</text>
</comment>
<feature type="signal peptide" evidence="6">
    <location>
        <begin position="1"/>
        <end position="16"/>
    </location>
</feature>
<dbReference type="Proteomes" id="UP000007115">
    <property type="component" value="Unassembled WGS sequence"/>
</dbReference>
<feature type="binding site" evidence="5">
    <location>
        <position position="275"/>
    </location>
    <ligand>
        <name>glyoxylate</name>
        <dbReference type="ChEBI" id="CHEBI:36655"/>
    </ligand>
</feature>
<keyword evidence="2" id="KW-0560">Oxidoreductase</keyword>
<feature type="domain" description="FMN hydroxy acid dehydrogenase" evidence="7">
    <location>
        <begin position="41"/>
        <end position="379"/>
    </location>
</feature>
<dbReference type="VEuPathDB" id="FungiDB:TRIVIDRAFT_59698"/>
<feature type="binding site" evidence="5">
    <location>
        <position position="174"/>
    </location>
    <ligand>
        <name>FMN</name>
        <dbReference type="ChEBI" id="CHEBI:58210"/>
    </ligand>
</feature>
<feature type="binding site" evidence="5">
    <location>
        <position position="202"/>
    </location>
    <ligand>
        <name>FMN</name>
        <dbReference type="ChEBI" id="CHEBI:58210"/>
    </ligand>
</feature>
<dbReference type="GO" id="GO:0010181">
    <property type="term" value="F:FMN binding"/>
    <property type="evidence" value="ECO:0007669"/>
    <property type="project" value="InterPro"/>
</dbReference>
<feature type="binding site" evidence="5">
    <location>
        <position position="67"/>
    </location>
    <ligand>
        <name>glyoxylate</name>
        <dbReference type="ChEBI" id="CHEBI:36655"/>
    </ligand>
</feature>
<dbReference type="AlphaFoldDB" id="G9MW93"/>
<dbReference type="GO" id="GO:0016491">
    <property type="term" value="F:oxidoreductase activity"/>
    <property type="evidence" value="ECO:0007669"/>
    <property type="project" value="UniProtKB-KW"/>
</dbReference>
<dbReference type="InterPro" id="IPR037458">
    <property type="entry name" value="L-MDH/L-LDH_FMN-bd"/>
</dbReference>
<feature type="binding site" evidence="5">
    <location>
        <position position="270"/>
    </location>
    <ligand>
        <name>FMN</name>
        <dbReference type="ChEBI" id="CHEBI:58210"/>
    </ligand>
</feature>
<evidence type="ECO:0000313" key="9">
    <source>
        <dbReference type="Proteomes" id="UP000007115"/>
    </source>
</evidence>
<dbReference type="InterPro" id="IPR000262">
    <property type="entry name" value="FMN-dep_DH"/>
</dbReference>
<comment type="similarity">
    <text evidence="3">Belongs to the FMN-dependent alpha-hydroxy acid dehydrogenase family.</text>
</comment>
<feature type="active site" description="Proton acceptor" evidence="4">
    <location>
        <position position="272"/>
    </location>
</feature>
<dbReference type="PANTHER" id="PTHR10578:SF140">
    <property type="entry name" value="FMN HYDROXY ACID DEHYDROGENASE DOMAIN-CONTAINING PROTEIN"/>
    <property type="match status" value="1"/>
</dbReference>
<dbReference type="HOGENOM" id="CLU_020639_1_0_1"/>
<name>G9MW93_HYPVG</name>
<sequence>MRSYLFTALLASGGFAAREFLNEPDTGIDDVLKDLPKGTLPNLSDIIGLPDFDWAARHYLPTKNYTYYRNGAAGEWSYRNNLEVFHRYRLRPRVMVDITKIESTLPTTILGHNFSAPIFISPCARGAYGHQEGELNLLKGAAAGNILYMPALLASYTIEEIAAAKAEGQVVFQQLYLSSNDTETQDLLDRSKAAGANAIVFTVDSAADGNRHRAARYGVGSADSEYTYITWDYYKKVSTMTDLPVILKGIMTVDDAKLAVKNKVPAIILSNHGGRQLDGSPSSLEVAIEIHEKAPEVFKQIEVYADGGVRYGADVLKLLSLGVKAVGLGRPFMFANVFGTKGIEKAIQIIKHEIAIDAANLGVGNLDKIDPSYVQWTPNNWMG</sequence>
<evidence type="ECO:0000256" key="4">
    <source>
        <dbReference type="PIRSR" id="PIRSR000138-1"/>
    </source>
</evidence>
<reference evidence="8 9" key="1">
    <citation type="journal article" date="2011" name="Genome Biol.">
        <title>Comparative genome sequence analysis underscores mycoparasitism as the ancestral life style of Trichoderma.</title>
        <authorList>
            <person name="Kubicek C.P."/>
            <person name="Herrera-Estrella A."/>
            <person name="Seidl-Seiboth V."/>
            <person name="Martinez D.A."/>
            <person name="Druzhinina I.S."/>
            <person name="Thon M."/>
            <person name="Zeilinger S."/>
            <person name="Casas-Flores S."/>
            <person name="Horwitz B.A."/>
            <person name="Mukherjee P.K."/>
            <person name="Mukherjee M."/>
            <person name="Kredics L."/>
            <person name="Alcaraz L.D."/>
            <person name="Aerts A."/>
            <person name="Antal Z."/>
            <person name="Atanasova L."/>
            <person name="Cervantes-Badillo M.G."/>
            <person name="Challacombe J."/>
            <person name="Chertkov O."/>
            <person name="McCluskey K."/>
            <person name="Coulpier F."/>
            <person name="Deshpande N."/>
            <person name="von Doehren H."/>
            <person name="Ebbole D.J."/>
            <person name="Esquivel-Naranjo E.U."/>
            <person name="Fekete E."/>
            <person name="Flipphi M."/>
            <person name="Glaser F."/>
            <person name="Gomez-Rodriguez E.Y."/>
            <person name="Gruber S."/>
            <person name="Han C."/>
            <person name="Henrissat B."/>
            <person name="Hermosa R."/>
            <person name="Hernandez-Onate M."/>
            <person name="Karaffa L."/>
            <person name="Kosti I."/>
            <person name="Le Crom S."/>
            <person name="Lindquist E."/>
            <person name="Lucas S."/>
            <person name="Luebeck M."/>
            <person name="Luebeck P.S."/>
            <person name="Margeot A."/>
            <person name="Metz B."/>
            <person name="Misra M."/>
            <person name="Nevalainen H."/>
            <person name="Omann M."/>
            <person name="Packer N."/>
            <person name="Perrone G."/>
            <person name="Uresti-Rivera E.E."/>
            <person name="Salamov A."/>
            <person name="Schmoll M."/>
            <person name="Seiboth B."/>
            <person name="Shapiro H."/>
            <person name="Sukno S."/>
            <person name="Tamayo-Ramos J.A."/>
            <person name="Tisch D."/>
            <person name="Wiest A."/>
            <person name="Wilkinson H.H."/>
            <person name="Zhang M."/>
            <person name="Coutinho P.M."/>
            <person name="Kenerley C.M."/>
            <person name="Monte E."/>
            <person name="Baker S.E."/>
            <person name="Grigoriev I.V."/>
        </authorList>
    </citation>
    <scope>NUCLEOTIDE SEQUENCE [LARGE SCALE GENOMIC DNA]</scope>
    <source>
        <strain evidence="9">Gv29-8 / FGSC 10586</strain>
    </source>
</reference>
<feature type="binding site" evidence="5">
    <location>
        <begin position="329"/>
        <end position="330"/>
    </location>
    <ligand>
        <name>FMN</name>
        <dbReference type="ChEBI" id="CHEBI:58210"/>
    </ligand>
</feature>